<dbReference type="Bgee" id="FBgn0040352">
    <property type="expression patterns" value="Expressed in gonad and 2 other cell types or tissues"/>
</dbReference>
<dbReference type="PaxDb" id="7227-FBpp0070542"/>
<reference evidence="4" key="2">
    <citation type="submission" date="2000-02" db="EMBL/GenBank/DDBJ databases">
        <title>Sequencing the distal X chromosome of Drosophila melanogaster.</title>
        <authorList>
            <person name="Ferraz C."/>
            <person name="Vidal S."/>
            <person name="Brun C."/>
            <person name="Bucheton A."/>
            <person name="Demaille J.G."/>
        </authorList>
    </citation>
    <scope>NUCLEOTIDE SEQUENCE</scope>
</reference>
<reference evidence="3" key="16">
    <citation type="submission" date="2024-06" db="EMBL/GenBank/DDBJ databases">
        <title>Drosophila melanogaster release 4 sequence.</title>
        <authorList>
            <consortium name="Berkeley Drosophila Genome Project"/>
            <person name="Celniker S."/>
            <person name="Carlson J."/>
            <person name="Wan K."/>
            <person name="Pfeiffer B."/>
            <person name="Frise E."/>
            <person name="George R."/>
            <person name="Hoskins R."/>
            <person name="Stapleton M."/>
            <person name="Pacleb J."/>
            <person name="Park S."/>
            <person name="Svirskas R."/>
            <person name="Smith E."/>
            <person name="Yu C."/>
            <person name="Rubin G."/>
        </authorList>
    </citation>
    <scope>NUCLEOTIDE SEQUENCE</scope>
</reference>
<reference evidence="3" key="15">
    <citation type="submission" date="2023-12" db="EMBL/GenBank/DDBJ databases">
        <authorList>
            <consortium name="FlyBase"/>
        </authorList>
    </citation>
    <scope>NUCLEOTIDE SEQUENCE</scope>
</reference>
<evidence type="ECO:0000313" key="3">
    <source>
        <dbReference type="EMBL" id="AAF45828.1"/>
    </source>
</evidence>
<dbReference type="VEuPathDB" id="VectorBase:FBgn0040352"/>
<feature type="compositionally biased region" description="Low complexity" evidence="1">
    <location>
        <begin position="79"/>
        <end position="108"/>
    </location>
</feature>
<reference evidence="6" key="6">
    <citation type="journal article" date="2002" name="Genome Biol.">
        <title>The transposable elements of the Drosophila melanogaster euchromatin: a genomics perspective.</title>
        <authorList>
            <person name="Kaminker J.S."/>
            <person name="Bergman C.M."/>
            <person name="Kronmiller B."/>
            <person name="Carlson J."/>
            <person name="Svirskas R."/>
            <person name="Patel S."/>
            <person name="Frise E."/>
            <person name="Wheeler D.A."/>
            <person name="Lewis S.E."/>
            <person name="Rubin G.M."/>
            <person name="Ashburner M."/>
            <person name="Celniker S.E."/>
        </authorList>
    </citation>
    <scope>NUCLEOTIDE SEQUENCE [LARGE SCALE GENOMIC DNA]</scope>
    <source>
        <strain evidence="6">Berkeley</strain>
    </source>
</reference>
<proteinExistence type="predicted"/>
<evidence type="ECO:0000256" key="1">
    <source>
        <dbReference type="SAM" id="MobiDB-lite"/>
    </source>
</evidence>
<gene>
    <name evidence="3" type="primary">Dmel\CG14416</name>
    <name evidence="3" type="synonym">EG:BACR43E12.7</name>
    <name evidence="3 5" type="ORF">CG14416</name>
    <name evidence="3" type="ORF">Dmel_CG14416</name>
</gene>
<sequence>MQILHNLFALLVVLLAILANCDARRSAYRLPKLQGRSASGSPAPQDVGSGRDFMKKFMLMRGLFQQPPSDNVIVITQPSTTTTTTTPTGSPTTTTSTTTTTTPTSNSTGRSLQESVHRQQPQDDDEAQETGVTTLTGRVLDDRLDLPDGEEEPQELVTHKHTQKPKKFNMKSVKLNNRKKNLVKKTHRRVHKHPQKKKRHQKRKLNKKQSAANQQRNSEPAVNFIEPYHQDRGQSQAGGQSTSDSRLQRIWRRFQIAN</sequence>
<reference evidence="6" key="5">
    <citation type="journal article" date="2002" name="Genome Biol.">
        <title>Annotation of the Drosophila melanogaster euchromatic genome: a systematic review.</title>
        <authorList>
            <person name="Misra S."/>
            <person name="Crosby M.A."/>
            <person name="Mungall C.J."/>
            <person name="Matthews B.B."/>
            <person name="Campbell K.S."/>
            <person name="Hradecky P."/>
            <person name="Huang Y."/>
            <person name="Kaminker J.S."/>
            <person name="Millburn G.H."/>
            <person name="Prochnik S.E."/>
            <person name="Smith C.D."/>
            <person name="Tupy J.L."/>
            <person name="Whitfied E.J."/>
            <person name="Bayraktaroglu L."/>
            <person name="Berman B.P."/>
            <person name="Bettencourt B.R."/>
            <person name="Celniker S.E."/>
            <person name="de Grey A.D."/>
            <person name="Drysdale R.A."/>
            <person name="Harris N.L."/>
            <person name="Richter J."/>
            <person name="Russo S."/>
            <person name="Schroeder A.J."/>
            <person name="Shu S.Q."/>
            <person name="Stapleton M."/>
            <person name="Yamada C."/>
            <person name="Ashburner M."/>
            <person name="Gelbart W.M."/>
            <person name="Rubin G.M."/>
            <person name="Lewis S.E."/>
        </authorList>
    </citation>
    <scope>GENOME REANNOTATION</scope>
    <source>
        <strain evidence="6">Berkeley</strain>
    </source>
</reference>
<dbReference type="UCSC" id="CG14416-RA">
    <property type="organism name" value="d. melanogaster"/>
</dbReference>
<feature type="compositionally biased region" description="Polar residues" evidence="1">
    <location>
        <begin position="210"/>
        <end position="220"/>
    </location>
</feature>
<keyword evidence="6" id="KW-1185">Reference proteome</keyword>
<dbReference type="EMBL" id="AL138971">
    <property type="protein sequence ID" value="CAB72280.1"/>
    <property type="molecule type" value="Genomic_DNA"/>
</dbReference>
<dbReference type="STRING" id="7227.FBpp0070542"/>
<dbReference type="AlphaFoldDB" id="Q9V459"/>
<dbReference type="RefSeq" id="NP_570031.1">
    <property type="nucleotide sequence ID" value="NM_130675.2"/>
</dbReference>
<reference evidence="3" key="14">
    <citation type="journal article" date="2015" name="Genome Res.">
        <title>The Release 6 reference sequence of the Drosophila melanogaster genome.</title>
        <authorList>
            <person name="Hoskins R.A."/>
            <person name="Carlson J.W."/>
            <person name="Wan K.H."/>
            <person name="Park S."/>
            <person name="Mendez I."/>
            <person name="Galle S.E."/>
            <person name="Booth B.W."/>
            <person name="Pfeiffer B.D."/>
            <person name="George R.A."/>
            <person name="Svirskas R."/>
            <person name="Krzywinski M."/>
            <person name="Schein J."/>
            <person name="Accardo M.C."/>
            <person name="Damia E."/>
            <person name="Messina G."/>
            <person name="Mendez-Lago M."/>
            <person name="de Pablos B."/>
            <person name="Demakova O.V."/>
            <person name="Andreyeva E.N."/>
            <person name="Boldyreva L.V."/>
            <person name="Marra M."/>
            <person name="Carvalho A.B."/>
            <person name="Dimitri P."/>
            <person name="Villasante A."/>
            <person name="Zhimulev I.F."/>
            <person name="Rubin G.M."/>
            <person name="Karpen G.H."/>
            <person name="Celniker S.E."/>
        </authorList>
    </citation>
    <scope>NUCLEOTIDE SEQUENCE</scope>
</reference>
<feature type="chain" id="PRO_5015100061" evidence="2">
    <location>
        <begin position="24"/>
        <end position="258"/>
    </location>
</feature>
<dbReference type="KEGG" id="dme:Dmel_CG14416"/>
<evidence type="ECO:0000313" key="6">
    <source>
        <dbReference type="Proteomes" id="UP000000803"/>
    </source>
</evidence>
<feature type="signal peptide" evidence="2">
    <location>
        <begin position="1"/>
        <end position="23"/>
    </location>
</feature>
<evidence type="ECO:0000256" key="2">
    <source>
        <dbReference type="SAM" id="SignalP"/>
    </source>
</evidence>
<reference evidence="4" key="3">
    <citation type="submission" date="2000-02" db="EMBL/GenBank/DDBJ databases">
        <authorList>
            <person name="Benos P."/>
        </authorList>
    </citation>
    <scope>NUCLEOTIDE SEQUENCE</scope>
</reference>
<dbReference type="FlyBase" id="FBgn0040352">
    <property type="gene designation" value="CG14416"/>
</dbReference>
<dbReference type="eggNOG" id="KOG4043">
    <property type="taxonomic scope" value="Eukaryota"/>
</dbReference>
<reference evidence="3" key="9">
    <citation type="submission" date="2006-08" db="EMBL/GenBank/DDBJ databases">
        <authorList>
            <person name="Celniker S."/>
            <person name="Carlson J."/>
            <person name="Wan K."/>
            <person name="Frise E."/>
            <person name="Hoskins R."/>
            <person name="Park S."/>
            <person name="Svirskas R."/>
            <person name="Rubin G."/>
        </authorList>
    </citation>
    <scope>NUCLEOTIDE SEQUENCE</scope>
</reference>
<feature type="compositionally biased region" description="Polar residues" evidence="1">
    <location>
        <begin position="233"/>
        <end position="245"/>
    </location>
</feature>
<evidence type="ECO:0000313" key="5">
    <source>
        <dbReference type="FlyBase" id="FBgn0040352"/>
    </source>
</evidence>
<dbReference type="HOGENOM" id="CLU_1066612_0_0_1"/>
<dbReference type="GeneID" id="31273"/>
<dbReference type="OMA" id="KFMLMRG"/>
<organism evidence="3 6">
    <name type="scientific">Drosophila melanogaster</name>
    <name type="common">Fruit fly</name>
    <dbReference type="NCBI Taxonomy" id="7227"/>
    <lineage>
        <taxon>Eukaryota</taxon>
        <taxon>Metazoa</taxon>
        <taxon>Ecdysozoa</taxon>
        <taxon>Arthropoda</taxon>
        <taxon>Hexapoda</taxon>
        <taxon>Insecta</taxon>
        <taxon>Pterygota</taxon>
        <taxon>Neoptera</taxon>
        <taxon>Endopterygota</taxon>
        <taxon>Diptera</taxon>
        <taxon>Brachycera</taxon>
        <taxon>Muscomorpha</taxon>
        <taxon>Ephydroidea</taxon>
        <taxon>Drosophilidae</taxon>
        <taxon>Drosophila</taxon>
        <taxon>Sophophora</taxon>
    </lineage>
</organism>
<reference evidence="3 6" key="11">
    <citation type="journal article" date="2007" name="Science">
        <title>Sequence finishing and mapping of Drosophila melanogaster heterochromatin.</title>
        <authorList>
            <person name="Hoskins R.A."/>
            <person name="Carlson J.W."/>
            <person name="Kennedy C."/>
            <person name="Acevedo D."/>
            <person name="Evans-Holm M."/>
            <person name="Frise E."/>
            <person name="Wan K.H."/>
            <person name="Park S."/>
            <person name="Mendez-Lago M."/>
            <person name="Rossi F."/>
            <person name="Villasante A."/>
            <person name="Dimitri P."/>
            <person name="Karpen G.H."/>
            <person name="Celniker S.E."/>
        </authorList>
    </citation>
    <scope>NUCLEOTIDE SEQUENCE [LARGE SCALE GENOMIC DNA]</scope>
    <source>
        <strain evidence="6">Berkeley</strain>
    </source>
</reference>
<dbReference type="OrthoDB" id="7870173at2759"/>
<protein>
    <submittedName>
        <fullName evidence="4">EG:BACR43E12.7 protein</fullName>
    </submittedName>
</protein>
<keyword evidence="2" id="KW-0732">Signal</keyword>
<reference evidence="3 6" key="10">
    <citation type="journal article" date="2007" name="Science">
        <title>The Release 5.1 annotation of Drosophila melanogaster heterochromatin.</title>
        <authorList>
            <person name="Smith C.D."/>
            <person name="Shu S."/>
            <person name="Mungall C.J."/>
            <person name="Karpen G.H."/>
        </authorList>
    </citation>
    <scope>NUCLEOTIDE SEQUENCE [LARGE SCALE GENOMIC DNA]</scope>
    <source>
        <strain evidence="6">Berkeley</strain>
    </source>
</reference>
<reference evidence="6" key="4">
    <citation type="journal article" date="2002" name="Genome Biol.">
        <title>Finishing a whole-genome shotgun: release 3 of the Drosophila melanogaster euchromatic genome sequence.</title>
        <authorList>
            <person name="Celniker S.E."/>
            <person name="Wheeler D.A."/>
            <person name="Kronmiller B."/>
            <person name="Carlson J.W."/>
            <person name="Halpern A."/>
            <person name="Patel S."/>
            <person name="Adams M."/>
            <person name="Champe M."/>
            <person name="Dugan S.P."/>
            <person name="Frise E."/>
            <person name="Hodgson A."/>
            <person name="George R.A."/>
            <person name="Hoskins R.A."/>
            <person name="Laverty T."/>
            <person name="Muzny D.M."/>
            <person name="Nelson C.R."/>
            <person name="Pacleb J.M."/>
            <person name="Park S."/>
            <person name="Pfeiffer B.D."/>
            <person name="Richards S."/>
            <person name="Sodergren E.J."/>
            <person name="Svirskas R."/>
            <person name="Tabor P.E."/>
            <person name="Wan K."/>
            <person name="Stapleton M."/>
            <person name="Sutton G.G."/>
            <person name="Venter C."/>
            <person name="Weinstock G."/>
            <person name="Scherer S.E."/>
            <person name="Myers E.W."/>
            <person name="Gibbs R.A."/>
            <person name="Rubin G.M."/>
        </authorList>
    </citation>
    <scope>NUCLEOTIDE SEQUENCE [LARGE SCALE GENOMIC DNA]</scope>
    <source>
        <strain evidence="6">Berkeley</strain>
    </source>
</reference>
<reference evidence="3" key="12">
    <citation type="journal article" date="2015" name="G3 (Bethesda)">
        <title>Gene Model Annotations for Drosophila melanogaster: Impact of High-Throughput Data.</title>
        <authorList>
            <consortium name="FlyBase Consortium"/>
            <person name="Matthews B.B."/>
            <person name="Dos Santos G."/>
            <person name="Crosby M.A."/>
            <person name="Emmert D.B."/>
            <person name="St Pierre S.E."/>
            <person name="Gramates L.S."/>
            <person name="Zhou P."/>
            <person name="Schroeder A.J."/>
            <person name="Falls K."/>
            <person name="Strelets V."/>
            <person name="Russo S.M."/>
            <person name="Gelbart W.M."/>
            <person name="null"/>
        </authorList>
    </citation>
    <scope>NUCLEOTIDE SEQUENCE</scope>
</reference>
<reference evidence="3 6" key="8">
    <citation type="journal article" date="2005" name="PLoS Comput. Biol.">
        <title>Combined evidence annotation of transposable elements in genome sequences.</title>
        <authorList>
            <person name="Quesneville H."/>
            <person name="Bergman C.M."/>
            <person name="Andrieu O."/>
            <person name="Autard D."/>
            <person name="Nouaud D."/>
            <person name="Ashburner M."/>
            <person name="Anxolabehere D."/>
        </authorList>
    </citation>
    <scope>NUCLEOTIDE SEQUENCE [LARGE SCALE GENOMIC DNA]</scope>
    <source>
        <strain evidence="6">Berkeley</strain>
    </source>
</reference>
<dbReference type="BioGRID-ORCS" id="31273">
    <property type="hits" value="0 hits in 1 CRISPR screen"/>
</dbReference>
<dbReference type="Proteomes" id="UP000000803">
    <property type="component" value="Chromosome X"/>
</dbReference>
<reference evidence="3 6" key="1">
    <citation type="journal article" date="2000" name="Science">
        <title>The genome sequence of Drosophila melanogaster.</title>
        <authorList>
            <person name="Adams M.D."/>
            <person name="Celniker S.E."/>
            <person name="Holt R.A."/>
            <person name="Evans C.A."/>
            <person name="Gocayne J.D."/>
            <person name="Amanatides P.G."/>
            <person name="Scherer S.E."/>
            <person name="Li P.W."/>
            <person name="Hoskins R.A."/>
            <person name="Galle R.F."/>
            <person name="George R.A."/>
            <person name="Lewis S.E."/>
            <person name="Richards S."/>
            <person name="Ashburner M."/>
            <person name="Henderson S.N."/>
            <person name="Sutton G.G."/>
            <person name="Wortman J.R."/>
            <person name="Yandell M.D."/>
            <person name="Zhang Q."/>
            <person name="Chen L.X."/>
            <person name="Brandon R.C."/>
            <person name="Rogers Y.H."/>
            <person name="Blazej R.G."/>
            <person name="Champe M."/>
            <person name="Pfeiffer B.D."/>
            <person name="Wan K.H."/>
            <person name="Doyle C."/>
            <person name="Baxter E.G."/>
            <person name="Helt G."/>
            <person name="Nelson C.R."/>
            <person name="Gabor G.L."/>
            <person name="Abril J.F."/>
            <person name="Agbayani A."/>
            <person name="An H.J."/>
            <person name="Andrews-Pfannkoch C."/>
            <person name="Baldwin D."/>
            <person name="Ballew R.M."/>
            <person name="Basu A."/>
            <person name="Baxendale J."/>
            <person name="Bayraktaroglu L."/>
            <person name="Beasley E.M."/>
            <person name="Beeson K.Y."/>
            <person name="Benos P.V."/>
            <person name="Berman B.P."/>
            <person name="Bhandari D."/>
            <person name="Bolshakov S."/>
            <person name="Borkova D."/>
            <person name="Botchan M.R."/>
            <person name="Bouck J."/>
            <person name="Brokstein P."/>
            <person name="Brottier P."/>
            <person name="Burtis K.C."/>
            <person name="Busam D.A."/>
            <person name="Butler H."/>
            <person name="Cadieu E."/>
            <person name="Center A."/>
            <person name="Chandra I."/>
            <person name="Cherry J.M."/>
            <person name="Cawley S."/>
            <person name="Dahlke C."/>
            <person name="Davenport L.B."/>
            <person name="Davies P."/>
            <person name="de Pablos B."/>
            <person name="Delcher A."/>
            <person name="Deng Z."/>
            <person name="Mays A.D."/>
            <person name="Dew I."/>
            <person name="Dietz S.M."/>
            <person name="Dodson K."/>
            <person name="Doup L.E."/>
            <person name="Downes M."/>
            <person name="Dugan-Rocha S."/>
            <person name="Dunkov B.C."/>
            <person name="Dunn P."/>
            <person name="Durbin K.J."/>
            <person name="Evangelista C.C."/>
            <person name="Ferraz C."/>
            <person name="Ferriera S."/>
            <person name="Fleischmann W."/>
            <person name="Fosler C."/>
            <person name="Gabrielian A.E."/>
            <person name="Garg N.S."/>
            <person name="Gelbart W.M."/>
            <person name="Glasser K."/>
            <person name="Glodek A."/>
            <person name="Gong F."/>
            <person name="Gorrell J.H."/>
            <person name="Gu Z."/>
            <person name="Guan P."/>
            <person name="Harris M."/>
            <person name="Harris N.L."/>
            <person name="Harvey D."/>
            <person name="Heiman T.J."/>
            <person name="Hernandez J.R."/>
            <person name="Houck J."/>
            <person name="Hostin D."/>
            <person name="Houston K.A."/>
            <person name="Howland T.J."/>
            <person name="Wei M.H."/>
            <person name="Ibegwam C."/>
            <person name="Jalali M."/>
            <person name="Kalush F."/>
            <person name="Karpen G.H."/>
            <person name="Ke Z."/>
            <person name="Kennison J.A."/>
            <person name="Ketchum K.A."/>
            <person name="Kimmel B.E."/>
            <person name="Kodira C.D."/>
            <person name="Kraft C."/>
            <person name="Kravitz S."/>
            <person name="Kulp D."/>
            <person name="Lai Z."/>
            <person name="Lasko P."/>
            <person name="Lei Y."/>
            <person name="Levitsky A.A."/>
            <person name="Li J."/>
            <person name="Li Z."/>
            <person name="Liang Y."/>
            <person name="Lin X."/>
            <person name="Liu X."/>
            <person name="Mattei B."/>
            <person name="McIntosh T.C."/>
            <person name="McLeod M.P."/>
            <person name="McPherson D."/>
            <person name="Merkulov G."/>
            <person name="Milshina N.V."/>
            <person name="Mobarry C."/>
            <person name="Morris J."/>
            <person name="Moshrefi A."/>
            <person name="Mount S.M."/>
            <person name="Moy M."/>
            <person name="Murphy B."/>
            <person name="Murphy L."/>
            <person name="Muzny D.M."/>
            <person name="Nelson D.L."/>
            <person name="Nelson D.R."/>
            <person name="Nelson K.A."/>
            <person name="Nixon K."/>
            <person name="Nusskern D.R."/>
            <person name="Pacleb J.M."/>
            <person name="Palazzolo M."/>
            <person name="Pittman G.S."/>
            <person name="Pan S."/>
            <person name="Pollard J."/>
            <person name="Puri V."/>
            <person name="Reese M.G."/>
            <person name="Reinert K."/>
            <person name="Remington K."/>
            <person name="Saunders R.D."/>
            <person name="Scheeler F."/>
            <person name="Shen H."/>
            <person name="Shue B.C."/>
            <person name="Siden-Kiamos I."/>
            <person name="Simpson M."/>
            <person name="Skupski M.P."/>
            <person name="Smith T."/>
            <person name="Spier E."/>
            <person name="Spradling A.C."/>
            <person name="Stapleton M."/>
            <person name="Strong R."/>
            <person name="Sun E."/>
            <person name="Svirskas R."/>
            <person name="Tector C."/>
            <person name="Turner R."/>
            <person name="Venter E."/>
            <person name="Wang A.H."/>
            <person name="Wang X."/>
            <person name="Wang Z.Y."/>
            <person name="Wassarman D.A."/>
            <person name="Weinstock G.M."/>
            <person name="Weissenbach J."/>
            <person name="Williams S.M."/>
            <person name="WoodageT"/>
            <person name="Worley K.C."/>
            <person name="Wu D."/>
            <person name="Yang S."/>
            <person name="Yao Q.A."/>
            <person name="Ye J."/>
            <person name="Yeh R.F."/>
            <person name="Zaveri J.S."/>
            <person name="Zhan M."/>
            <person name="Zhang G."/>
            <person name="Zhao Q."/>
            <person name="Zheng L."/>
            <person name="Zheng X.H."/>
            <person name="Zhong F.N."/>
            <person name="Zhong W."/>
            <person name="Zhou X."/>
            <person name="Zhu S."/>
            <person name="Zhu X."/>
            <person name="Smith H.O."/>
            <person name="Gibbs R.A."/>
            <person name="Myers E.W."/>
            <person name="Rubin G.M."/>
            <person name="Venter J.C."/>
        </authorList>
    </citation>
    <scope>NUCLEOTIDE SEQUENCE [LARGE SCALE GENOMIC DNA]</scope>
    <source>
        <strain evidence="6">Berkeley</strain>
    </source>
</reference>
<dbReference type="AGR" id="FB:FBgn0040352"/>
<evidence type="ECO:0000313" key="4">
    <source>
        <dbReference type="EMBL" id="CAB72280.1"/>
    </source>
</evidence>
<reference evidence="3" key="13">
    <citation type="journal article" date="2015" name="G3 (Bethesda)">
        <title>Gene Model Annotations for Drosophila melanogaster: The Rule-Benders.</title>
        <authorList>
            <consortium name="FlyBase Consortium"/>
            <person name="Crosby M.A."/>
            <person name="Gramates L.S."/>
            <person name="Dos Santos G."/>
            <person name="Matthews B.B."/>
            <person name="St Pierre S.E."/>
            <person name="Zhou P."/>
            <person name="Schroeder A.J."/>
            <person name="Falls K."/>
            <person name="Emmert D.B."/>
            <person name="Russo S.M."/>
            <person name="Gelbart W.M."/>
            <person name="null"/>
        </authorList>
    </citation>
    <scope>NUCLEOTIDE SEQUENCE</scope>
</reference>
<name>Q9V459_DROME</name>
<reference evidence="3 6" key="7">
    <citation type="journal article" date="2002" name="Genome Biol.">
        <title>Heterochromatic sequences in a Drosophila whole-genome shotgun assembly.</title>
        <authorList>
            <person name="Hoskins R.A."/>
            <person name="Smith C.D."/>
            <person name="Carlson J.W."/>
            <person name="Carvalho A.B."/>
            <person name="Halpern A."/>
            <person name="Kaminker J.S."/>
            <person name="Kennedy C."/>
            <person name="Mungall C.J."/>
            <person name="Sullivan B.A."/>
            <person name="Sutton G.G."/>
            <person name="Yasuhara J.C."/>
            <person name="Wakimoto B.T."/>
            <person name="Myers E.W."/>
            <person name="Celniker S.E."/>
            <person name="Rubin G.M."/>
            <person name="Karpen G.H."/>
        </authorList>
    </citation>
    <scope>NUCLEOTIDE SEQUENCE [LARGE SCALE GENOMIC DNA]</scope>
    <source>
        <strain evidence="6">Berkeley</strain>
    </source>
</reference>
<accession>Q9V459</accession>
<feature type="compositionally biased region" description="Basic residues" evidence="1">
    <location>
        <begin position="176"/>
        <end position="207"/>
    </location>
</feature>
<feature type="compositionally biased region" description="Basic residues" evidence="1">
    <location>
        <begin position="159"/>
        <end position="169"/>
    </location>
</feature>
<dbReference type="EMBL" id="AE014298">
    <property type="protein sequence ID" value="AAF45828.1"/>
    <property type="molecule type" value="Genomic_DNA"/>
</dbReference>
<feature type="region of interest" description="Disordered" evidence="1">
    <location>
        <begin position="79"/>
        <end position="246"/>
    </location>
</feature>